<accession>A0A6V8MN26</accession>
<dbReference type="GO" id="GO:0016758">
    <property type="term" value="F:hexosyltransferase activity"/>
    <property type="evidence" value="ECO:0007669"/>
    <property type="project" value="InterPro"/>
</dbReference>
<proteinExistence type="predicted"/>
<feature type="transmembrane region" description="Helical" evidence="1">
    <location>
        <begin position="145"/>
        <end position="165"/>
    </location>
</feature>
<keyword evidence="1" id="KW-0472">Membrane</keyword>
<evidence type="ECO:0000256" key="1">
    <source>
        <dbReference type="SAM" id="Phobius"/>
    </source>
</evidence>
<evidence type="ECO:0008006" key="4">
    <source>
        <dbReference type="Google" id="ProtNLM"/>
    </source>
</evidence>
<feature type="transmembrane region" description="Helical" evidence="1">
    <location>
        <begin position="314"/>
        <end position="333"/>
    </location>
</feature>
<name>A0A6V8MN26_9BACT</name>
<dbReference type="GO" id="GO:0005886">
    <property type="term" value="C:plasma membrane"/>
    <property type="evidence" value="ECO:0007669"/>
    <property type="project" value="UniProtKB-SubCell"/>
</dbReference>
<feature type="transmembrane region" description="Helical" evidence="1">
    <location>
        <begin position="50"/>
        <end position="69"/>
    </location>
</feature>
<dbReference type="Proteomes" id="UP000556026">
    <property type="component" value="Unassembled WGS sequence"/>
</dbReference>
<organism evidence="2 3">
    <name type="scientific">Geomonas silvestris</name>
    <dbReference type="NCBI Taxonomy" id="2740184"/>
    <lineage>
        <taxon>Bacteria</taxon>
        <taxon>Pseudomonadati</taxon>
        <taxon>Thermodesulfobacteriota</taxon>
        <taxon>Desulfuromonadia</taxon>
        <taxon>Geobacterales</taxon>
        <taxon>Geobacteraceae</taxon>
        <taxon>Geomonas</taxon>
    </lineage>
</organism>
<comment type="caution">
    <text evidence="2">The sequence shown here is derived from an EMBL/GenBank/DDBJ whole genome shotgun (WGS) entry which is preliminary data.</text>
</comment>
<feature type="transmembrane region" description="Helical" evidence="1">
    <location>
        <begin position="409"/>
        <end position="430"/>
    </location>
</feature>
<evidence type="ECO:0000313" key="3">
    <source>
        <dbReference type="Proteomes" id="UP000556026"/>
    </source>
</evidence>
<protein>
    <recommendedName>
        <fullName evidence="4">DUF2029 domain-containing protein</fullName>
    </recommendedName>
</protein>
<keyword evidence="1" id="KW-0812">Transmembrane</keyword>
<reference evidence="3" key="1">
    <citation type="submission" date="2020-06" db="EMBL/GenBank/DDBJ databases">
        <title>Draft genomic sequence of Geomonas sp. Red330.</title>
        <authorList>
            <person name="Itoh H."/>
            <person name="Zhenxing X."/>
            <person name="Ushijima N."/>
            <person name="Masuda Y."/>
            <person name="Shiratori Y."/>
            <person name="Senoo K."/>
        </authorList>
    </citation>
    <scope>NUCLEOTIDE SEQUENCE [LARGE SCALE GENOMIC DNA]</scope>
    <source>
        <strain evidence="3">Red330</strain>
    </source>
</reference>
<keyword evidence="3" id="KW-1185">Reference proteome</keyword>
<dbReference type="Pfam" id="PF26314">
    <property type="entry name" value="MptA_B_family"/>
    <property type="match status" value="1"/>
</dbReference>
<feature type="transmembrane region" description="Helical" evidence="1">
    <location>
        <begin position="369"/>
        <end position="397"/>
    </location>
</feature>
<dbReference type="EMBL" id="BLXX01000013">
    <property type="protein sequence ID" value="GFO61334.1"/>
    <property type="molecule type" value="Genomic_DNA"/>
</dbReference>
<evidence type="ECO:0000313" key="2">
    <source>
        <dbReference type="EMBL" id="GFO61334.1"/>
    </source>
</evidence>
<keyword evidence="1" id="KW-1133">Transmembrane helix</keyword>
<feature type="transmembrane region" description="Helical" evidence="1">
    <location>
        <begin position="228"/>
        <end position="250"/>
    </location>
</feature>
<dbReference type="AlphaFoldDB" id="A0A6V8MN26"/>
<gene>
    <name evidence="2" type="ORF">GMST_36590</name>
</gene>
<sequence>MPALLLCAAGFLALRPELRLAVPELIGITAAMVLALSFALYRGGRGGIGWSPRCIILIALVLRLMFLASPPQLSDDLYRYLWDGSNILRGINPYQAAPARTVPPASLKAAHALINHPEYVTIYPPTAQLVFAAGATLGGLTGLKALLVLFDLALCGLIVVLLRQLTLPPWLAVLYAWNPLPVLEIAGSGHVDGAGLSLLVAALVLTLRGAPRETSEAPRRGPAQAAGLLFAAACLVKLFPLPLTPVLFLLTPRVRRLEFSLGCATGLAALTLPFWPELAHITQSLDAYARNWEFAGFAYNTLRTATGSGTTARLTLSLIFACCLMVLVGKLAMELKRAESPAERGRAALTACYRITLALLLTTPTLQPWYALSLAALFPMSAGPAGLVLCWAVFLTYQVQIPYFVLGKWIESPAVTAALFLAPLLAWLLARMSGGRTARG</sequence>